<protein>
    <submittedName>
        <fullName evidence="2">Uncharacterized protein</fullName>
    </submittedName>
</protein>
<evidence type="ECO:0000313" key="2">
    <source>
        <dbReference type="EMBL" id="KAA6356730.1"/>
    </source>
</evidence>
<gene>
    <name evidence="2" type="ORF">EZS28_047743</name>
</gene>
<reference evidence="2 3" key="1">
    <citation type="submission" date="2019-03" db="EMBL/GenBank/DDBJ databases">
        <title>Single cell metagenomics reveals metabolic interactions within the superorganism composed of flagellate Streblomastix strix and complex community of Bacteroidetes bacteria on its surface.</title>
        <authorList>
            <person name="Treitli S.C."/>
            <person name="Kolisko M."/>
            <person name="Husnik F."/>
            <person name="Keeling P."/>
            <person name="Hampl V."/>
        </authorList>
    </citation>
    <scope>NUCLEOTIDE SEQUENCE [LARGE SCALE GENOMIC DNA]</scope>
    <source>
        <strain evidence="2">ST1C</strain>
    </source>
</reference>
<dbReference type="EMBL" id="SNRW01032491">
    <property type="protein sequence ID" value="KAA6356730.1"/>
    <property type="molecule type" value="Genomic_DNA"/>
</dbReference>
<dbReference type="AlphaFoldDB" id="A0A5J4TGB9"/>
<name>A0A5J4TGB9_9EUKA</name>
<feature type="region of interest" description="Disordered" evidence="1">
    <location>
        <begin position="1"/>
        <end position="40"/>
    </location>
</feature>
<organism evidence="2 3">
    <name type="scientific">Streblomastix strix</name>
    <dbReference type="NCBI Taxonomy" id="222440"/>
    <lineage>
        <taxon>Eukaryota</taxon>
        <taxon>Metamonada</taxon>
        <taxon>Preaxostyla</taxon>
        <taxon>Oxymonadida</taxon>
        <taxon>Streblomastigidae</taxon>
        <taxon>Streblomastix</taxon>
    </lineage>
</organism>
<evidence type="ECO:0000256" key="1">
    <source>
        <dbReference type="SAM" id="MobiDB-lite"/>
    </source>
</evidence>
<proteinExistence type="predicted"/>
<dbReference type="Proteomes" id="UP000324800">
    <property type="component" value="Unassembled WGS sequence"/>
</dbReference>
<comment type="caution">
    <text evidence="2">The sequence shown here is derived from an EMBL/GenBank/DDBJ whole genome shotgun (WGS) entry which is preliminary data.</text>
</comment>
<evidence type="ECO:0000313" key="3">
    <source>
        <dbReference type="Proteomes" id="UP000324800"/>
    </source>
</evidence>
<accession>A0A5J4TGB9</accession>
<feature type="compositionally biased region" description="Polar residues" evidence="1">
    <location>
        <begin position="15"/>
        <end position="24"/>
    </location>
</feature>
<sequence>AMKTMKSSEVKIVTANESSDNETQLSEDEIPDAPKNHQSTDQKLIEIFSDELAITMRQFKPLGYTDQIGITRDLHKFWYQGKWPVASPGAVLHAYKMILIGAQAVAKFCEDSNAPPGFKAVTQGKFLPSDVFSEETIQKADRYMKEMRLEMNLGSIPSLINPFRSAYLQEDIIGEIGIIFKTQGFEPIYPQH</sequence>
<feature type="non-terminal residue" evidence="2">
    <location>
        <position position="1"/>
    </location>
</feature>